<dbReference type="GO" id="GO:0003723">
    <property type="term" value="F:RNA binding"/>
    <property type="evidence" value="ECO:0007669"/>
    <property type="project" value="InterPro"/>
</dbReference>
<accession>A0AAW1YFQ0</accession>
<organism evidence="3 4">
    <name type="scientific">Rubus argutus</name>
    <name type="common">Southern blackberry</name>
    <dbReference type="NCBI Taxonomy" id="59490"/>
    <lineage>
        <taxon>Eukaryota</taxon>
        <taxon>Viridiplantae</taxon>
        <taxon>Streptophyta</taxon>
        <taxon>Embryophyta</taxon>
        <taxon>Tracheophyta</taxon>
        <taxon>Spermatophyta</taxon>
        <taxon>Magnoliopsida</taxon>
        <taxon>eudicotyledons</taxon>
        <taxon>Gunneridae</taxon>
        <taxon>Pentapetalae</taxon>
        <taxon>rosids</taxon>
        <taxon>fabids</taxon>
        <taxon>Rosales</taxon>
        <taxon>Rosaceae</taxon>
        <taxon>Rosoideae</taxon>
        <taxon>Rosoideae incertae sedis</taxon>
        <taxon>Rubus</taxon>
    </lineage>
</organism>
<dbReference type="PANTHER" id="PTHR24015">
    <property type="entry name" value="OS07G0578800 PROTEIN-RELATED"/>
    <property type="match status" value="1"/>
</dbReference>
<dbReference type="Pfam" id="PF20431">
    <property type="entry name" value="E_motif"/>
    <property type="match status" value="1"/>
</dbReference>
<dbReference type="AlphaFoldDB" id="A0AAW1YFQ0"/>
<evidence type="ECO:0008006" key="5">
    <source>
        <dbReference type="Google" id="ProtNLM"/>
    </source>
</evidence>
<dbReference type="EMBL" id="JBEDUW010000001">
    <property type="protein sequence ID" value="KAK9947583.1"/>
    <property type="molecule type" value="Genomic_DNA"/>
</dbReference>
<dbReference type="GO" id="GO:0009451">
    <property type="term" value="P:RNA modification"/>
    <property type="evidence" value="ECO:0007669"/>
    <property type="project" value="InterPro"/>
</dbReference>
<dbReference type="InterPro" id="IPR011990">
    <property type="entry name" value="TPR-like_helical_dom_sf"/>
</dbReference>
<dbReference type="Pfam" id="PF13041">
    <property type="entry name" value="PPR_2"/>
    <property type="match status" value="2"/>
</dbReference>
<sequence>MITRQLNFKTLQRIPNPRLTSSTTCKFHSFKHEHHLFDENPQPEVASVNRSMLNYMHRNLLAPALDIFSKQLQLCSSSRNIDEVTVTLAVKACQGNPKPGCQIHGFLEYYPFGFQTSEGALSFARRMNSNGIAFDPVTYSTVLSFCADPEDFLFGLQVHSLIFKSGLDCEVFVGNALISMYSRWRRLIEARNVFDEMLNRDVVSWNAILSGYSQEGNHGVEAILLFIEMVRQGMKLDHVSFTSAVSACGHEKNLKLGRQIHGLTVKSGYESHVSVGNVLISTYSKSGVTDDAGLVFLLMNNRNVISWTTMISIDEENALSLFNKMRLNGVYPNDVTFVGLIHAISTRKLVEEGLMIHGFCIKAGFLSKHNVCNSFITMYAKFESMDDSVKVFEELDYREIISWNALISGYAQNRLCQDALKTFLLAIVESTPNNYTFGSVLSAIGDAHDISMKYGQRCHSFLIKLGSVTDPIIAGALLDMYAKRGSICESERIFSETPHRSQFAWTAIISAYAGHGDYDSVIKLFKEMDKEGVMPDSITFLSVLSACSRKGTVEMGRHFFQSMVKDYQIEPSPQHYACMVDILGRAGKLEEAEELTGQMSGQPSFSLLQSLLGSCIIHGNVEMAERVADALMQMEPTESGSYVLLSNLYAEKGDWEMVAKIRKRMRDRGVRKEVGFSWLDNGDADGSLIRNEVFEREHVEIHSLKQDRETPSQVPHDEGLY</sequence>
<evidence type="ECO:0000313" key="4">
    <source>
        <dbReference type="Proteomes" id="UP001457282"/>
    </source>
</evidence>
<gene>
    <name evidence="3" type="ORF">M0R45_003199</name>
</gene>
<dbReference type="InterPro" id="IPR046848">
    <property type="entry name" value="E_motif"/>
</dbReference>
<dbReference type="PROSITE" id="PS51375">
    <property type="entry name" value="PPR"/>
    <property type="match status" value="2"/>
</dbReference>
<protein>
    <recommendedName>
        <fullName evidence="5">Pentatricopeptide repeat-containing protein</fullName>
    </recommendedName>
</protein>
<evidence type="ECO:0000313" key="3">
    <source>
        <dbReference type="EMBL" id="KAK9947583.1"/>
    </source>
</evidence>
<keyword evidence="1" id="KW-0677">Repeat</keyword>
<dbReference type="InterPro" id="IPR002885">
    <property type="entry name" value="PPR_rpt"/>
</dbReference>
<dbReference type="InterPro" id="IPR046960">
    <property type="entry name" value="PPR_At4g14850-like_plant"/>
</dbReference>
<feature type="repeat" description="PPR" evidence="2">
    <location>
        <begin position="501"/>
        <end position="535"/>
    </location>
</feature>
<keyword evidence="4" id="KW-1185">Reference proteome</keyword>
<dbReference type="FunFam" id="1.25.40.10:FF:000344">
    <property type="entry name" value="Pentatricopeptide repeat-containing protein"/>
    <property type="match status" value="1"/>
</dbReference>
<comment type="caution">
    <text evidence="3">The sequence shown here is derived from an EMBL/GenBank/DDBJ whole genome shotgun (WGS) entry which is preliminary data.</text>
</comment>
<evidence type="ECO:0000256" key="2">
    <source>
        <dbReference type="PROSITE-ProRule" id="PRU00708"/>
    </source>
</evidence>
<dbReference type="NCBIfam" id="TIGR00756">
    <property type="entry name" value="PPR"/>
    <property type="match status" value="3"/>
</dbReference>
<evidence type="ECO:0000256" key="1">
    <source>
        <dbReference type="ARBA" id="ARBA00022737"/>
    </source>
</evidence>
<dbReference type="Gene3D" id="1.25.40.10">
    <property type="entry name" value="Tetratricopeptide repeat domain"/>
    <property type="match status" value="3"/>
</dbReference>
<dbReference type="PANTHER" id="PTHR24015:SF524">
    <property type="entry name" value="OS07G0670000 PROTEIN"/>
    <property type="match status" value="1"/>
</dbReference>
<dbReference type="FunFam" id="1.25.40.10:FF:000573">
    <property type="entry name" value="Pentatricopeptide repeat-containing protein mitochondrial"/>
    <property type="match status" value="1"/>
</dbReference>
<proteinExistence type="predicted"/>
<dbReference type="Pfam" id="PF01535">
    <property type="entry name" value="PPR"/>
    <property type="match status" value="3"/>
</dbReference>
<dbReference type="FunFam" id="1.25.40.10:FF:000453">
    <property type="entry name" value="Pentatricopeptide repeat-containing protein mitochondrial"/>
    <property type="match status" value="1"/>
</dbReference>
<dbReference type="Proteomes" id="UP001457282">
    <property type="component" value="Unassembled WGS sequence"/>
</dbReference>
<reference evidence="3 4" key="1">
    <citation type="journal article" date="2023" name="G3 (Bethesda)">
        <title>A chromosome-length genome assembly and annotation of blackberry (Rubus argutus, cv. 'Hillquist').</title>
        <authorList>
            <person name="Bruna T."/>
            <person name="Aryal R."/>
            <person name="Dudchenko O."/>
            <person name="Sargent D.J."/>
            <person name="Mead D."/>
            <person name="Buti M."/>
            <person name="Cavallini A."/>
            <person name="Hytonen T."/>
            <person name="Andres J."/>
            <person name="Pham M."/>
            <person name="Weisz D."/>
            <person name="Mascagni F."/>
            <person name="Usai G."/>
            <person name="Natali L."/>
            <person name="Bassil N."/>
            <person name="Fernandez G.E."/>
            <person name="Lomsadze A."/>
            <person name="Armour M."/>
            <person name="Olukolu B."/>
            <person name="Poorten T."/>
            <person name="Britton C."/>
            <person name="Davik J."/>
            <person name="Ashrafi H."/>
            <person name="Aiden E.L."/>
            <person name="Borodovsky M."/>
            <person name="Worthington M."/>
        </authorList>
    </citation>
    <scope>NUCLEOTIDE SEQUENCE [LARGE SCALE GENOMIC DNA]</scope>
    <source>
        <strain evidence="3">PI 553951</strain>
    </source>
</reference>
<feature type="repeat" description="PPR" evidence="2">
    <location>
        <begin position="201"/>
        <end position="236"/>
    </location>
</feature>
<name>A0AAW1YFQ0_RUBAR</name>